<keyword evidence="2" id="KW-1003">Cell membrane</keyword>
<comment type="similarity">
    <text evidence="6">Belongs to the ABC-4 integral membrane protein family.</text>
</comment>
<dbReference type="PANTHER" id="PTHR30572:SF4">
    <property type="entry name" value="ABC TRANSPORTER PERMEASE YTRF"/>
    <property type="match status" value="1"/>
</dbReference>
<evidence type="ECO:0000256" key="2">
    <source>
        <dbReference type="ARBA" id="ARBA00022475"/>
    </source>
</evidence>
<dbReference type="EMBL" id="JAEKJA010000037">
    <property type="protein sequence ID" value="MBJ3778723.1"/>
    <property type="molecule type" value="Genomic_DNA"/>
</dbReference>
<dbReference type="AlphaFoldDB" id="A0A934MIF8"/>
<feature type="domain" description="MacB-like periplasmic core" evidence="9">
    <location>
        <begin position="20"/>
        <end position="238"/>
    </location>
</feature>
<dbReference type="Pfam" id="PF02687">
    <property type="entry name" value="FtsX"/>
    <property type="match status" value="1"/>
</dbReference>
<accession>A0A934MIF8</accession>
<dbReference type="GO" id="GO:0022857">
    <property type="term" value="F:transmembrane transporter activity"/>
    <property type="evidence" value="ECO:0007669"/>
    <property type="project" value="TreeGrafter"/>
</dbReference>
<comment type="caution">
    <text evidence="10">The sequence shown here is derived from an EMBL/GenBank/DDBJ whole genome shotgun (WGS) entry which is preliminary data.</text>
</comment>
<comment type="subcellular location">
    <subcellularLocation>
        <location evidence="1">Cell membrane</location>
        <topology evidence="1">Multi-pass membrane protein</topology>
    </subcellularLocation>
</comment>
<protein>
    <submittedName>
        <fullName evidence="10">ABC transporter permease</fullName>
    </submittedName>
</protein>
<dbReference type="InterPro" id="IPR003838">
    <property type="entry name" value="ABC3_permease_C"/>
</dbReference>
<dbReference type="InterPro" id="IPR025857">
    <property type="entry name" value="MacB_PCD"/>
</dbReference>
<evidence type="ECO:0000256" key="5">
    <source>
        <dbReference type="ARBA" id="ARBA00023136"/>
    </source>
</evidence>
<feature type="transmembrane region" description="Helical" evidence="7">
    <location>
        <begin position="321"/>
        <end position="347"/>
    </location>
</feature>
<feature type="transmembrane region" description="Helical" evidence="7">
    <location>
        <begin position="359"/>
        <end position="383"/>
    </location>
</feature>
<evidence type="ECO:0000256" key="6">
    <source>
        <dbReference type="ARBA" id="ARBA00038076"/>
    </source>
</evidence>
<evidence type="ECO:0000256" key="1">
    <source>
        <dbReference type="ARBA" id="ARBA00004651"/>
    </source>
</evidence>
<keyword evidence="4 7" id="KW-1133">Transmembrane helix</keyword>
<feature type="domain" description="ABC3 transporter permease C-terminal" evidence="8">
    <location>
        <begin position="280"/>
        <end position="393"/>
    </location>
</feature>
<feature type="transmembrane region" description="Helical" evidence="7">
    <location>
        <begin position="21"/>
        <end position="41"/>
    </location>
</feature>
<dbReference type="GO" id="GO:0005886">
    <property type="term" value="C:plasma membrane"/>
    <property type="evidence" value="ECO:0007669"/>
    <property type="project" value="UniProtKB-SubCell"/>
</dbReference>
<dbReference type="Proteomes" id="UP000609531">
    <property type="component" value="Unassembled WGS sequence"/>
</dbReference>
<evidence type="ECO:0000313" key="10">
    <source>
        <dbReference type="EMBL" id="MBJ3778723.1"/>
    </source>
</evidence>
<evidence type="ECO:0000256" key="4">
    <source>
        <dbReference type="ARBA" id="ARBA00022989"/>
    </source>
</evidence>
<dbReference type="RefSeq" id="WP_198884626.1">
    <property type="nucleotide sequence ID" value="NZ_JAEKJA010000037.1"/>
</dbReference>
<name>A0A934MIF8_9HYPH</name>
<feature type="transmembrane region" description="Helical" evidence="7">
    <location>
        <begin position="277"/>
        <end position="301"/>
    </location>
</feature>
<sequence>MLEETIRLALMAIRRNALRSLLTLLGVVIGVGSVIAMVTIGNGTTAQVQEQISSLGTNLLFLRPGQGMGPRRTSAPDFSLADAEAIRNQIAGLSAVAPTASTSVNVVAGNESWSTTVTGTSNDYFTARDWPLQDGRLFLDSEVRAGRAVCIIGTTIGKELFAGRDPLGEKIRIGAVPCTVIGLLETRGRSNFGDDQDDTVVMPLRTVQRRLAGNTDVDSIMLSAQEGVDTGMIQRDVTLLMRERRNIKAGLDDNFHVGDMAQIVSTMTGTTKMMTGLLAAVAGVSLLVGGIGILNIMLVSVTERTREIGIRLAIGAQEKQVLLQFLVEAVVLSLFGGLIGVLLGLGLSALASLALGTPLVLDITIVLLAFAVSVAIGVVFGYVPARRAAHLDPIDALRHE</sequence>
<dbReference type="Pfam" id="PF12704">
    <property type="entry name" value="MacB_PCD"/>
    <property type="match status" value="1"/>
</dbReference>
<gene>
    <name evidence="10" type="ORF">JCR33_23690</name>
</gene>
<keyword evidence="11" id="KW-1185">Reference proteome</keyword>
<evidence type="ECO:0000256" key="7">
    <source>
        <dbReference type="SAM" id="Phobius"/>
    </source>
</evidence>
<dbReference type="InterPro" id="IPR050250">
    <property type="entry name" value="Macrolide_Exporter_MacB"/>
</dbReference>
<evidence type="ECO:0000256" key="3">
    <source>
        <dbReference type="ARBA" id="ARBA00022692"/>
    </source>
</evidence>
<evidence type="ECO:0000259" key="8">
    <source>
        <dbReference type="Pfam" id="PF02687"/>
    </source>
</evidence>
<evidence type="ECO:0000259" key="9">
    <source>
        <dbReference type="Pfam" id="PF12704"/>
    </source>
</evidence>
<keyword evidence="3 7" id="KW-0812">Transmembrane</keyword>
<keyword evidence="5 7" id="KW-0472">Membrane</keyword>
<organism evidence="10 11">
    <name type="scientific">Acuticoccus mangrovi</name>
    <dbReference type="NCBI Taxonomy" id="2796142"/>
    <lineage>
        <taxon>Bacteria</taxon>
        <taxon>Pseudomonadati</taxon>
        <taxon>Pseudomonadota</taxon>
        <taxon>Alphaproteobacteria</taxon>
        <taxon>Hyphomicrobiales</taxon>
        <taxon>Amorphaceae</taxon>
        <taxon>Acuticoccus</taxon>
    </lineage>
</organism>
<proteinExistence type="inferred from homology"/>
<evidence type="ECO:0000313" key="11">
    <source>
        <dbReference type="Proteomes" id="UP000609531"/>
    </source>
</evidence>
<dbReference type="PANTHER" id="PTHR30572">
    <property type="entry name" value="MEMBRANE COMPONENT OF TRANSPORTER-RELATED"/>
    <property type="match status" value="1"/>
</dbReference>
<reference evidence="10" key="1">
    <citation type="submission" date="2020-12" db="EMBL/GenBank/DDBJ databases">
        <title>Bacterial taxonomy.</title>
        <authorList>
            <person name="Pan X."/>
        </authorList>
    </citation>
    <scope>NUCLEOTIDE SEQUENCE</scope>
    <source>
        <strain evidence="10">B2012</strain>
    </source>
</reference>